<comment type="caution">
    <text evidence="5">The sequence shown here is derived from an EMBL/GenBank/DDBJ whole genome shotgun (WGS) entry which is preliminary data.</text>
</comment>
<dbReference type="InterPro" id="IPR029062">
    <property type="entry name" value="Class_I_gatase-like"/>
</dbReference>
<dbReference type="PANTHER" id="PTHR48094:SF11">
    <property type="entry name" value="GLUTATHIONE-INDEPENDENT GLYOXALASE HSP31-RELATED"/>
    <property type="match status" value="1"/>
</dbReference>
<dbReference type="RefSeq" id="WP_229162131.1">
    <property type="nucleotide sequence ID" value="NZ_JAJEWP010000006.1"/>
</dbReference>
<dbReference type="PANTHER" id="PTHR48094">
    <property type="entry name" value="PROTEIN/NUCLEIC ACID DEGLYCASE DJ-1-RELATED"/>
    <property type="match status" value="1"/>
</dbReference>
<reference evidence="5 6" key="1">
    <citation type="submission" date="2021-10" db="EMBL/GenBank/DDBJ databases">
        <title>Draft genome of Aestuariibacter halophilus JC2043.</title>
        <authorList>
            <person name="Emsley S.A."/>
            <person name="Pfannmuller K.M."/>
            <person name="Ushijima B."/>
            <person name="Saw J.H."/>
            <person name="Videau P."/>
        </authorList>
    </citation>
    <scope>NUCLEOTIDE SEQUENCE [LARGE SCALE GENOMIC DNA]</scope>
    <source>
        <strain evidence="5 6">JC2043</strain>
    </source>
</reference>
<keyword evidence="1" id="KW-0346">Stress response</keyword>
<accession>A0ABS8GBI6</accession>
<dbReference type="EMBL" id="JAJEWP010000006">
    <property type="protein sequence ID" value="MCC2617763.1"/>
    <property type="molecule type" value="Genomic_DNA"/>
</dbReference>
<dbReference type="SUPFAM" id="SSF52317">
    <property type="entry name" value="Class I glutamine amidotransferase-like"/>
    <property type="match status" value="1"/>
</dbReference>
<sequence length="360" mass="38935">MWKIILGVILALIIAAFSGFQWLIQSIEGDVRANPDIMPAHIPYIANAMPATRGTILMVLTSTDVMGNSDKPTGYELSELARAYYVFSANGFAVEIASILGGTPPAVIDADDMGDFDYAFLNDDQAQQKVRNSMPVSTLDASRYRAVFFVGGKGAMFDFPDNPHLQTLIRQLYEQGNVVSGVCHGPAALVNVTLSDGTPLVADKRVSAFTNSEELLLISDAQEIFPFLLETKLSQQQAEVVTGPDYLAQIAIDDRLLTGQNPWSVWALAEEVVASLGYTPVARERTDEEHAVDVLLAYHHLGLEAAVVEAEQRIKAGLRLKKELIAVHAILGIMQGDLGNTVGVIRLLSRINGLAQGGSL</sequence>
<dbReference type="Pfam" id="PF01965">
    <property type="entry name" value="DJ-1_PfpI"/>
    <property type="match status" value="1"/>
</dbReference>
<evidence type="ECO:0000256" key="2">
    <source>
        <dbReference type="ARBA" id="ARBA00023239"/>
    </source>
</evidence>
<evidence type="ECO:0000259" key="4">
    <source>
        <dbReference type="Pfam" id="PF01965"/>
    </source>
</evidence>
<evidence type="ECO:0000256" key="3">
    <source>
        <dbReference type="ARBA" id="ARBA00038493"/>
    </source>
</evidence>
<dbReference type="Gene3D" id="3.40.50.880">
    <property type="match status" value="1"/>
</dbReference>
<dbReference type="CDD" id="cd03141">
    <property type="entry name" value="GATase1_Hsp31_like"/>
    <property type="match status" value="1"/>
</dbReference>
<comment type="similarity">
    <text evidence="3">Belongs to the peptidase C56 family. HSP31-like subfamily.</text>
</comment>
<evidence type="ECO:0000313" key="5">
    <source>
        <dbReference type="EMBL" id="MCC2617763.1"/>
    </source>
</evidence>
<protein>
    <submittedName>
        <fullName evidence="5">Type 1 glutamine amidotransferase domain-containing protein</fullName>
    </submittedName>
</protein>
<dbReference type="InterPro" id="IPR002818">
    <property type="entry name" value="DJ-1/PfpI"/>
</dbReference>
<evidence type="ECO:0000256" key="1">
    <source>
        <dbReference type="ARBA" id="ARBA00023016"/>
    </source>
</evidence>
<keyword evidence="6" id="KW-1185">Reference proteome</keyword>
<name>A0ABS8GBI6_9ALTE</name>
<proteinExistence type="inferred from homology"/>
<feature type="domain" description="DJ-1/PfpI" evidence="4">
    <location>
        <begin position="74"/>
        <end position="198"/>
    </location>
</feature>
<keyword evidence="2" id="KW-0456">Lyase</keyword>
<dbReference type="Proteomes" id="UP001520878">
    <property type="component" value="Unassembled WGS sequence"/>
</dbReference>
<dbReference type="InterPro" id="IPR050325">
    <property type="entry name" value="Prot/Nucl_acid_deglycase"/>
</dbReference>
<gene>
    <name evidence="5" type="ORF">LJ739_16035</name>
</gene>
<organism evidence="5 6">
    <name type="scientific">Fluctibacter halophilus</name>
    <dbReference type="NCBI Taxonomy" id="226011"/>
    <lineage>
        <taxon>Bacteria</taxon>
        <taxon>Pseudomonadati</taxon>
        <taxon>Pseudomonadota</taxon>
        <taxon>Gammaproteobacteria</taxon>
        <taxon>Alteromonadales</taxon>
        <taxon>Alteromonadaceae</taxon>
        <taxon>Fluctibacter</taxon>
    </lineage>
</organism>
<evidence type="ECO:0000313" key="6">
    <source>
        <dbReference type="Proteomes" id="UP001520878"/>
    </source>
</evidence>
<keyword evidence="5" id="KW-0315">Glutamine amidotransferase</keyword>